<dbReference type="RefSeq" id="WP_165878571.1">
    <property type="nucleotide sequence ID" value="NZ_SMAL01000009.1"/>
</dbReference>
<evidence type="ECO:0000256" key="5">
    <source>
        <dbReference type="ARBA" id="ARBA00023163"/>
    </source>
</evidence>
<evidence type="ECO:0000259" key="9">
    <source>
        <dbReference type="PROSITE" id="PS50110"/>
    </source>
</evidence>
<feature type="modified residue" description="4-aspartylphosphate" evidence="7">
    <location>
        <position position="54"/>
    </location>
</feature>
<organism evidence="10 11">
    <name type="scientific">Natranaerovirga pectinivora</name>
    <dbReference type="NCBI Taxonomy" id="682400"/>
    <lineage>
        <taxon>Bacteria</taxon>
        <taxon>Bacillati</taxon>
        <taxon>Bacillota</taxon>
        <taxon>Clostridia</taxon>
        <taxon>Lachnospirales</taxon>
        <taxon>Natranaerovirgaceae</taxon>
        <taxon>Natranaerovirga</taxon>
    </lineage>
</organism>
<keyword evidence="3" id="KW-0805">Transcription regulation</keyword>
<evidence type="ECO:0000313" key="11">
    <source>
        <dbReference type="Proteomes" id="UP000294902"/>
    </source>
</evidence>
<dbReference type="SMART" id="SM00448">
    <property type="entry name" value="REC"/>
    <property type="match status" value="1"/>
</dbReference>
<evidence type="ECO:0000256" key="4">
    <source>
        <dbReference type="ARBA" id="ARBA00023125"/>
    </source>
</evidence>
<dbReference type="PROSITE" id="PS50043">
    <property type="entry name" value="HTH_LUXR_2"/>
    <property type="match status" value="1"/>
</dbReference>
<dbReference type="SMART" id="SM00421">
    <property type="entry name" value="HTH_LUXR"/>
    <property type="match status" value="1"/>
</dbReference>
<dbReference type="Pfam" id="PF00196">
    <property type="entry name" value="GerE"/>
    <property type="match status" value="1"/>
</dbReference>
<dbReference type="EMBL" id="SMAL01000009">
    <property type="protein sequence ID" value="TCT13106.1"/>
    <property type="molecule type" value="Genomic_DNA"/>
</dbReference>
<dbReference type="InterPro" id="IPR011006">
    <property type="entry name" value="CheY-like_superfamily"/>
</dbReference>
<dbReference type="CDD" id="cd06170">
    <property type="entry name" value="LuxR_C_like"/>
    <property type="match status" value="1"/>
</dbReference>
<dbReference type="CDD" id="cd17535">
    <property type="entry name" value="REC_NarL-like"/>
    <property type="match status" value="1"/>
</dbReference>
<dbReference type="InterPro" id="IPR039420">
    <property type="entry name" value="WalR-like"/>
</dbReference>
<keyword evidence="4" id="KW-0238">DNA-binding</keyword>
<protein>
    <recommendedName>
        <fullName evidence="1">Stage 0 sporulation protein A homolog</fullName>
    </recommendedName>
</protein>
<dbReference type="Pfam" id="PF00072">
    <property type="entry name" value="Response_reg"/>
    <property type="match status" value="1"/>
</dbReference>
<keyword evidence="11" id="KW-1185">Reference proteome</keyword>
<dbReference type="Proteomes" id="UP000294902">
    <property type="component" value="Unassembled WGS sequence"/>
</dbReference>
<dbReference type="PROSITE" id="PS00622">
    <property type="entry name" value="HTH_LUXR_1"/>
    <property type="match status" value="1"/>
</dbReference>
<dbReference type="SUPFAM" id="SSF52172">
    <property type="entry name" value="CheY-like"/>
    <property type="match status" value="1"/>
</dbReference>
<comment type="caution">
    <text evidence="10">The sequence shown here is derived from an EMBL/GenBank/DDBJ whole genome shotgun (WGS) entry which is preliminary data.</text>
</comment>
<proteinExistence type="predicted"/>
<comment type="function">
    <text evidence="6">May play the central regulatory role in sporulation. It may be an element of the effector pathway responsible for the activation of sporulation genes in response to nutritional stress. Spo0A may act in concert with spo0H (a sigma factor) to control the expression of some genes that are critical to the sporulation process.</text>
</comment>
<dbReference type="InterPro" id="IPR016032">
    <property type="entry name" value="Sig_transdc_resp-reg_C-effctor"/>
</dbReference>
<dbReference type="GO" id="GO:0006355">
    <property type="term" value="P:regulation of DNA-templated transcription"/>
    <property type="evidence" value="ECO:0007669"/>
    <property type="project" value="InterPro"/>
</dbReference>
<dbReference type="InterPro" id="IPR001789">
    <property type="entry name" value="Sig_transdc_resp-reg_receiver"/>
</dbReference>
<dbReference type="InterPro" id="IPR058245">
    <property type="entry name" value="NreC/VraR/RcsB-like_REC"/>
</dbReference>
<dbReference type="Gene3D" id="3.40.50.2300">
    <property type="match status" value="1"/>
</dbReference>
<dbReference type="AlphaFoldDB" id="A0A4R3MM96"/>
<evidence type="ECO:0000256" key="2">
    <source>
        <dbReference type="ARBA" id="ARBA00022553"/>
    </source>
</evidence>
<name>A0A4R3MM96_9FIRM</name>
<dbReference type="PANTHER" id="PTHR43214:SF40">
    <property type="entry name" value="TRANSCRIPTIONAL REGULATORY PROTEIN LNRK"/>
    <property type="match status" value="1"/>
</dbReference>
<feature type="domain" description="Response regulatory" evidence="9">
    <location>
        <begin position="3"/>
        <end position="119"/>
    </location>
</feature>
<sequence>MIRVMIVDDQDILRDGLALLLGNEEDIEVVCTASNGEEGVNRCKNHSVDVVLMDIRMPVMNGVEATKSIKACHKDIKVLILTTFNDDEYIFNSLKYGASGYVLKDSSPKEIACAIRTVHNGQAFFQANVATKVVEQFLELAEGKKIDKPDSRIGSLTEREKGICKLLSEGKNNKEIAEALFITEGTVKNHITNILVKLDLRDRTQLAIFAVRNINSF</sequence>
<dbReference type="GO" id="GO:0003677">
    <property type="term" value="F:DNA binding"/>
    <property type="evidence" value="ECO:0007669"/>
    <property type="project" value="UniProtKB-KW"/>
</dbReference>
<accession>A0A4R3MM96</accession>
<dbReference type="InterPro" id="IPR000792">
    <property type="entry name" value="Tscrpt_reg_LuxR_C"/>
</dbReference>
<evidence type="ECO:0000256" key="1">
    <source>
        <dbReference type="ARBA" id="ARBA00018672"/>
    </source>
</evidence>
<dbReference type="PROSITE" id="PS50110">
    <property type="entry name" value="RESPONSE_REGULATORY"/>
    <property type="match status" value="1"/>
</dbReference>
<evidence type="ECO:0000256" key="7">
    <source>
        <dbReference type="PROSITE-ProRule" id="PRU00169"/>
    </source>
</evidence>
<dbReference type="PRINTS" id="PR00038">
    <property type="entry name" value="HTHLUXR"/>
</dbReference>
<dbReference type="GO" id="GO:0000160">
    <property type="term" value="P:phosphorelay signal transduction system"/>
    <property type="evidence" value="ECO:0007669"/>
    <property type="project" value="InterPro"/>
</dbReference>
<evidence type="ECO:0000256" key="6">
    <source>
        <dbReference type="ARBA" id="ARBA00024867"/>
    </source>
</evidence>
<dbReference type="PANTHER" id="PTHR43214">
    <property type="entry name" value="TWO-COMPONENT RESPONSE REGULATOR"/>
    <property type="match status" value="1"/>
</dbReference>
<evidence type="ECO:0000259" key="8">
    <source>
        <dbReference type="PROSITE" id="PS50043"/>
    </source>
</evidence>
<feature type="domain" description="HTH luxR-type" evidence="8">
    <location>
        <begin position="149"/>
        <end position="214"/>
    </location>
</feature>
<keyword evidence="5" id="KW-0804">Transcription</keyword>
<evidence type="ECO:0000313" key="10">
    <source>
        <dbReference type="EMBL" id="TCT13106.1"/>
    </source>
</evidence>
<dbReference type="SUPFAM" id="SSF46894">
    <property type="entry name" value="C-terminal effector domain of the bipartite response regulators"/>
    <property type="match status" value="1"/>
</dbReference>
<reference evidence="10 11" key="1">
    <citation type="submission" date="2019-03" db="EMBL/GenBank/DDBJ databases">
        <title>Genomic Encyclopedia of Type Strains, Phase IV (KMG-IV): sequencing the most valuable type-strain genomes for metagenomic binning, comparative biology and taxonomic classification.</title>
        <authorList>
            <person name="Goeker M."/>
        </authorList>
    </citation>
    <scope>NUCLEOTIDE SEQUENCE [LARGE SCALE GENOMIC DNA]</scope>
    <source>
        <strain evidence="10 11">DSM 24629</strain>
    </source>
</reference>
<keyword evidence="2 7" id="KW-0597">Phosphoprotein</keyword>
<gene>
    <name evidence="10" type="ORF">EDC18_10969</name>
</gene>
<evidence type="ECO:0000256" key="3">
    <source>
        <dbReference type="ARBA" id="ARBA00023015"/>
    </source>
</evidence>